<sequence length="78" mass="9593">MQMIDHSYLKRQAMKAWFDEYPNSPVIFRVIGHYYFVYRVYWSENDPIVDRESLIEMELILNKKMGTHDAYLSRRRMV</sequence>
<dbReference type="EMBL" id="PDOF01000001">
    <property type="protein sequence ID" value="PYZ98125.1"/>
    <property type="molecule type" value="Genomic_DNA"/>
</dbReference>
<keyword evidence="2" id="KW-1185">Reference proteome</keyword>
<protein>
    <submittedName>
        <fullName evidence="1">Uncharacterized protein</fullName>
    </submittedName>
</protein>
<organism evidence="1 2">
    <name type="scientific">Alteribacter lacisalsi</name>
    <dbReference type="NCBI Taxonomy" id="2045244"/>
    <lineage>
        <taxon>Bacteria</taxon>
        <taxon>Bacillati</taxon>
        <taxon>Bacillota</taxon>
        <taxon>Bacilli</taxon>
        <taxon>Bacillales</taxon>
        <taxon>Bacillaceae</taxon>
        <taxon>Alteribacter</taxon>
    </lineage>
</organism>
<dbReference type="Proteomes" id="UP000248066">
    <property type="component" value="Unassembled WGS sequence"/>
</dbReference>
<reference evidence="1 2" key="1">
    <citation type="submission" date="2017-10" db="EMBL/GenBank/DDBJ databases">
        <title>Bacillus sp. nov., a halophilic bacterium isolated from a Yangshapao Lake.</title>
        <authorList>
            <person name="Wang H."/>
        </authorList>
    </citation>
    <scope>NUCLEOTIDE SEQUENCE [LARGE SCALE GENOMIC DNA]</scope>
    <source>
        <strain evidence="1 2">YSP-3</strain>
    </source>
</reference>
<evidence type="ECO:0000313" key="1">
    <source>
        <dbReference type="EMBL" id="PYZ98125.1"/>
    </source>
</evidence>
<accession>A0A2W0HKT7</accession>
<comment type="caution">
    <text evidence="1">The sequence shown here is derived from an EMBL/GenBank/DDBJ whole genome shotgun (WGS) entry which is preliminary data.</text>
</comment>
<dbReference type="RefSeq" id="WP_110517884.1">
    <property type="nucleotide sequence ID" value="NZ_PDOF01000001.1"/>
</dbReference>
<proteinExistence type="predicted"/>
<dbReference type="OrthoDB" id="2453421at2"/>
<gene>
    <name evidence="1" type="ORF">CR205_05895</name>
</gene>
<name>A0A2W0HKT7_9BACI</name>
<evidence type="ECO:0000313" key="2">
    <source>
        <dbReference type="Proteomes" id="UP000248066"/>
    </source>
</evidence>
<dbReference type="AlphaFoldDB" id="A0A2W0HKT7"/>